<feature type="transmembrane region" description="Helical" evidence="2">
    <location>
        <begin position="1339"/>
        <end position="1365"/>
    </location>
</feature>
<sequence length="1841" mass="202008">MNAAVDLGINLLIFVTLAVLALVLRREDIKRKGRLTGPVSASASWPRLSLSSGSTCTQGLRDLHLLLLGSASTGFRPLHCASRRICMSAQAALHILIEAVRASARALRGLADNLERAAAAAERGPSAGSDRVTEVSTDTIDWDLVTEALEAERDQRTGAPCTNFSSYHDVEKSIPPLPDHCVDLCGRLGGTIEDVKSRATRAWIAGCWAKATLEGKIPKPRPTPKIALQATTYIILKGPGRAVEMATGGPIQFLDQGVLQTYVMGLDLTAWDGEWSESFAIPVLSRQSGVLIAVPEGAFSPEVLQAGAFAAMDDLVGPSTRVTLPAVFEELDGTETPHTEDIPVVLIDFHKNILESIRGFDPVTEGPGIRCFSPPHMEILPESNSLLLAAYAYVEGGTEGRTQFYSAEETQIPPLPVTPAPKASSRQPKAKASPGGASTPKRVTTATLGEQLAEISKVLPAMSSQLEAMTQRQDRVERLMSSVQTTGRCKPRAPEDRGIHECGRTSRPALDPDYPGGEQSIPALPQPEALSAALFQHSQALTTLVAHLAGQDGMEFGATATGSALSLKGSLKRDKLLRDLAERRGNFFLKVSQNAFRRLRSSELVPQEISALGGRALFSKYMERSGGYSGQRDLGLTMWLLSQMADAFLNEDATGAQELLALTMVTLEQVAQDSGKWEVGWILSLQEDPPPGVFQARPTTTNPRLRAFAPLCPPEWATTALSYVKEVDLINSRRQEALPGKKNQLGKEQDDQARLESPFAALFYLRTVQNLLCDVLADYLLHHKTASLQFFKSLVPVAGTTLKPDFLVSLLACLQPSASLTLRKKKAAHKMPSAFQACFASIPQGDHLGVEIATESHRNYLISKGLLQEEEEVRSGLPYLGQKVASGLVIDDFFSISVEDAANGRWPDEKSEWIDTAQAPQGIKQILLARKAYADAGLEGSPLKDLVDEEKGKIIGAEVDSSSLTRSLGLVLVAAPVRKRLALSYISLELAAKDTTSDALHACLIGGWVSAAMYRRPFMSILQKAYKIQMSEVDQERPKTVNLPRSVAEELTLLAVLCPLMHKHIQSKWSKPSAVYTDELAAALGQSFDKALTKKIRGTQSVEPKLKGLESPLCNDVLLSAKWKVDKVWSWRSPKHINIQEVLAAERLMKEQAVSWPKSRFPVVMDSNVGMSALVKGRSPSDGLRPALRRAGSTIVAGALYPAYHFGPTRLLPADHPTRDNEFPPPCRSCRPPEATCTELLQFSKVSNLARKGANWVRLVLLLLQDLPLWSQSKDSWRFAHVSYKHCPFGARGADFSQKEFDSACGYPGEGPAAGGSRVQLMRCLASAFPLGIPALVRLLGALAALVGIFGACISFATFVLTSALPRKAVPVRVRSRPRPRSSSLTLFRQAKLQALLLAILFLEHPGLVAGAPRHGLKLQPRDAADRARQETRGQLELPDGRPVLGQTQRQRDKLIGAFEEWLRSQGILLDEILMVGAPDVEALNLLLERYGRELYRAGRPYGHYSETVNAVSAKRPRVRRLLQPAWDLAYSWLRQEPPVHHLALPWQAMLSFLTTSLCWGWCRVAGIIALSWGGITRIGESVNAFRRDLVLPSDVNYTIDYVLLQIAGPKTRFRCARHQMAKVDQPQLVRIIVTAFENLRPDQRLWPASGSTIRSRFQRLVQANSLDHLRTKKGLDLGSLRAGGASWLLMTSDNPDMTRRRGRWINAKVMEVYVQEAWAVQFLPQLPKSIKEGIMEGAGLFPWALELAEIWKRAAVPESAWPILYQKAARDLEQQEMGRQHLEKEEAGDGGAAFAQCGRVHPLLDAEEKKCDQLDELTFNSECPVRRSSFSRKAAHPSRF</sequence>
<keyword evidence="2" id="KW-0472">Membrane</keyword>
<dbReference type="EMBL" id="CAXAMN010000780">
    <property type="protein sequence ID" value="CAK8990702.1"/>
    <property type="molecule type" value="Genomic_DNA"/>
</dbReference>
<comment type="caution">
    <text evidence="3">The sequence shown here is derived from an EMBL/GenBank/DDBJ whole genome shotgun (WGS) entry which is preliminary data.</text>
</comment>
<feature type="region of interest" description="Disordered" evidence="1">
    <location>
        <begin position="481"/>
        <end position="508"/>
    </location>
</feature>
<dbReference type="Proteomes" id="UP001642484">
    <property type="component" value="Unassembled WGS sequence"/>
</dbReference>
<accession>A0ABP0HKJ7</accession>
<keyword evidence="2" id="KW-0812">Transmembrane</keyword>
<feature type="region of interest" description="Disordered" evidence="1">
    <location>
        <begin position="1420"/>
        <end position="1443"/>
    </location>
</feature>
<evidence type="ECO:0000256" key="1">
    <source>
        <dbReference type="SAM" id="MobiDB-lite"/>
    </source>
</evidence>
<feature type="compositionally biased region" description="Basic and acidic residues" evidence="1">
    <location>
        <begin position="492"/>
        <end position="504"/>
    </location>
</feature>
<name>A0ABP0HKJ7_9DINO</name>
<evidence type="ECO:0000313" key="3">
    <source>
        <dbReference type="EMBL" id="CAK8990702.1"/>
    </source>
</evidence>
<organism evidence="3 4">
    <name type="scientific">Durusdinium trenchii</name>
    <dbReference type="NCBI Taxonomy" id="1381693"/>
    <lineage>
        <taxon>Eukaryota</taxon>
        <taxon>Sar</taxon>
        <taxon>Alveolata</taxon>
        <taxon>Dinophyceae</taxon>
        <taxon>Suessiales</taxon>
        <taxon>Symbiodiniaceae</taxon>
        <taxon>Durusdinium</taxon>
    </lineage>
</organism>
<evidence type="ECO:0000256" key="2">
    <source>
        <dbReference type="SAM" id="Phobius"/>
    </source>
</evidence>
<keyword evidence="2" id="KW-1133">Transmembrane helix</keyword>
<keyword evidence="4" id="KW-1185">Reference proteome</keyword>
<reference evidence="3 4" key="1">
    <citation type="submission" date="2024-02" db="EMBL/GenBank/DDBJ databases">
        <authorList>
            <person name="Chen Y."/>
            <person name="Shah S."/>
            <person name="Dougan E. K."/>
            <person name="Thang M."/>
            <person name="Chan C."/>
        </authorList>
    </citation>
    <scope>NUCLEOTIDE SEQUENCE [LARGE SCALE GENOMIC DNA]</scope>
</reference>
<proteinExistence type="predicted"/>
<protein>
    <submittedName>
        <fullName evidence="3">Uncharacterized protein</fullName>
    </submittedName>
</protein>
<feature type="region of interest" description="Disordered" evidence="1">
    <location>
        <begin position="410"/>
        <end position="442"/>
    </location>
</feature>
<evidence type="ECO:0000313" key="4">
    <source>
        <dbReference type="Proteomes" id="UP001642484"/>
    </source>
</evidence>
<gene>
    <name evidence="3" type="ORF">CCMP2556_LOCUS2158</name>
</gene>
<feature type="compositionally biased region" description="Basic and acidic residues" evidence="1">
    <location>
        <begin position="1420"/>
        <end position="1434"/>
    </location>
</feature>